<gene>
    <name evidence="3" type="ORF">PR001_g28708</name>
    <name evidence="2" type="ORF">PR002_g28880</name>
    <name evidence="4" type="ORF">PR003_g29783</name>
</gene>
<feature type="signal peptide" evidence="1">
    <location>
        <begin position="1"/>
        <end position="25"/>
    </location>
</feature>
<evidence type="ECO:0000313" key="3">
    <source>
        <dbReference type="EMBL" id="KAE8965513.1"/>
    </source>
</evidence>
<keyword evidence="1" id="KW-0732">Signal</keyword>
<feature type="chain" id="PRO_5036167088" description="Secreted protein" evidence="1">
    <location>
        <begin position="26"/>
        <end position="124"/>
    </location>
</feature>
<evidence type="ECO:0000313" key="4">
    <source>
        <dbReference type="EMBL" id="KAE9273832.1"/>
    </source>
</evidence>
<evidence type="ECO:0000313" key="6">
    <source>
        <dbReference type="Proteomes" id="UP000434957"/>
    </source>
</evidence>
<evidence type="ECO:0000256" key="1">
    <source>
        <dbReference type="SAM" id="SignalP"/>
    </source>
</evidence>
<name>A0A6A4BGP1_9STRA</name>
<evidence type="ECO:0000313" key="5">
    <source>
        <dbReference type="Proteomes" id="UP000429607"/>
    </source>
</evidence>
<dbReference type="EMBL" id="QXFT01005181">
    <property type="protein sequence ID" value="KAE9273832.1"/>
    <property type="molecule type" value="Genomic_DNA"/>
</dbReference>
<protein>
    <recommendedName>
        <fullName evidence="8">Secreted protein</fullName>
    </recommendedName>
</protein>
<organism evidence="4 6">
    <name type="scientific">Phytophthora rubi</name>
    <dbReference type="NCBI Taxonomy" id="129364"/>
    <lineage>
        <taxon>Eukaryota</taxon>
        <taxon>Sar</taxon>
        <taxon>Stramenopiles</taxon>
        <taxon>Oomycota</taxon>
        <taxon>Peronosporomycetes</taxon>
        <taxon>Peronosporales</taxon>
        <taxon>Peronosporaceae</taxon>
        <taxon>Phytophthora</taxon>
    </lineage>
</organism>
<dbReference type="Proteomes" id="UP000434957">
    <property type="component" value="Unassembled WGS sequence"/>
</dbReference>
<accession>A0A6A4BGP1</accession>
<evidence type="ECO:0008006" key="8">
    <source>
        <dbReference type="Google" id="ProtNLM"/>
    </source>
</evidence>
<keyword evidence="6" id="KW-1185">Reference proteome</keyword>
<dbReference type="AlphaFoldDB" id="A0A6A4BGP1"/>
<proteinExistence type="predicted"/>
<dbReference type="EMBL" id="QXFU01005338">
    <property type="protein sequence ID" value="KAE8964756.1"/>
    <property type="molecule type" value="Genomic_DNA"/>
</dbReference>
<comment type="caution">
    <text evidence="4">The sequence shown here is derived from an EMBL/GenBank/DDBJ whole genome shotgun (WGS) entry which is preliminary data.</text>
</comment>
<sequence>MDGTTLLTSCCLAILPILVSTKVSAAHDVNLRVGGAAVHAGAACCCLRTGLGSSRTVVLPMFNCSRASRVLKQRIRRTFIGGASDFEGVTILRVMKHHYRCKVHVSIGVCALMRFDSGSLPFDR</sequence>
<dbReference type="Proteomes" id="UP000435112">
    <property type="component" value="Unassembled WGS sequence"/>
</dbReference>
<dbReference type="EMBL" id="QXFV01005298">
    <property type="protein sequence ID" value="KAE8965513.1"/>
    <property type="molecule type" value="Genomic_DNA"/>
</dbReference>
<reference evidence="4 6" key="1">
    <citation type="submission" date="2018-08" db="EMBL/GenBank/DDBJ databases">
        <title>Genomic investigation of the strawberry pathogen Phytophthora fragariae indicates pathogenicity is determined by transcriptional variation in three key races.</title>
        <authorList>
            <person name="Adams T.M."/>
            <person name="Armitage A.D."/>
            <person name="Sobczyk M.K."/>
            <person name="Bates H.J."/>
            <person name="Dunwell J.M."/>
            <person name="Nellist C.F."/>
            <person name="Harrison R.J."/>
        </authorList>
    </citation>
    <scope>NUCLEOTIDE SEQUENCE [LARGE SCALE GENOMIC DNA]</scope>
    <source>
        <strain evidence="3 5">SCRP249</strain>
        <strain evidence="2 7">SCRP324</strain>
        <strain evidence="4 6">SCRP333</strain>
    </source>
</reference>
<evidence type="ECO:0000313" key="2">
    <source>
        <dbReference type="EMBL" id="KAE8964756.1"/>
    </source>
</evidence>
<evidence type="ECO:0000313" key="7">
    <source>
        <dbReference type="Proteomes" id="UP000435112"/>
    </source>
</evidence>
<dbReference type="Proteomes" id="UP000429607">
    <property type="component" value="Unassembled WGS sequence"/>
</dbReference>